<dbReference type="OrthoDB" id="69461at2759"/>
<gene>
    <name evidence="3" type="ORF">AYI70_g8484</name>
</gene>
<sequence>MILAAFIFFIELLSAIFSHLGFGQISQLLYSIYCTATKNEKFEQRSASIKKIRSLRNEIRLVSSVVSKNLPLKSAQILLSAPSYTWYASSSWLTTTELPPSISLPPGLTPSPTSSPSPPLPTAQSAPHLGPLFATEFAPASFPL</sequence>
<evidence type="ECO:0000256" key="2">
    <source>
        <dbReference type="SAM" id="SignalP"/>
    </source>
</evidence>
<evidence type="ECO:0000313" key="3">
    <source>
        <dbReference type="EMBL" id="OMJ13457.1"/>
    </source>
</evidence>
<dbReference type="EMBL" id="LSSN01003479">
    <property type="protein sequence ID" value="OMJ13457.1"/>
    <property type="molecule type" value="Genomic_DNA"/>
</dbReference>
<dbReference type="Proteomes" id="UP000187283">
    <property type="component" value="Unassembled WGS sequence"/>
</dbReference>
<evidence type="ECO:0000313" key="4">
    <source>
        <dbReference type="Proteomes" id="UP000187283"/>
    </source>
</evidence>
<organism evidence="3 4">
    <name type="scientific">Smittium culicis</name>
    <dbReference type="NCBI Taxonomy" id="133412"/>
    <lineage>
        <taxon>Eukaryota</taxon>
        <taxon>Fungi</taxon>
        <taxon>Fungi incertae sedis</taxon>
        <taxon>Zoopagomycota</taxon>
        <taxon>Kickxellomycotina</taxon>
        <taxon>Harpellomycetes</taxon>
        <taxon>Harpellales</taxon>
        <taxon>Legeriomycetaceae</taxon>
        <taxon>Smittium</taxon>
    </lineage>
</organism>
<feature type="compositionally biased region" description="Pro residues" evidence="1">
    <location>
        <begin position="107"/>
        <end position="121"/>
    </location>
</feature>
<feature type="signal peptide" evidence="2">
    <location>
        <begin position="1"/>
        <end position="15"/>
    </location>
</feature>
<proteinExistence type="predicted"/>
<protein>
    <submittedName>
        <fullName evidence="3">Uncharacterized protein</fullName>
    </submittedName>
</protein>
<feature type="region of interest" description="Disordered" evidence="1">
    <location>
        <begin position="103"/>
        <end position="128"/>
    </location>
</feature>
<keyword evidence="4" id="KW-1185">Reference proteome</keyword>
<dbReference type="AlphaFoldDB" id="A0A1R1XFP4"/>
<keyword evidence="2" id="KW-0732">Signal</keyword>
<reference evidence="3 4" key="1">
    <citation type="submission" date="2017-01" db="EMBL/GenBank/DDBJ databases">
        <authorList>
            <person name="Mah S.A."/>
            <person name="Swanson W.J."/>
            <person name="Moy G.W."/>
            <person name="Vacquier V.D."/>
        </authorList>
    </citation>
    <scope>NUCLEOTIDE SEQUENCE [LARGE SCALE GENOMIC DNA]</scope>
    <source>
        <strain evidence="3 4">GSMNP</strain>
    </source>
</reference>
<accession>A0A1R1XFP4</accession>
<comment type="caution">
    <text evidence="3">The sequence shown here is derived from an EMBL/GenBank/DDBJ whole genome shotgun (WGS) entry which is preliminary data.</text>
</comment>
<feature type="chain" id="PRO_5012751554" evidence="2">
    <location>
        <begin position="16"/>
        <end position="144"/>
    </location>
</feature>
<evidence type="ECO:0000256" key="1">
    <source>
        <dbReference type="SAM" id="MobiDB-lite"/>
    </source>
</evidence>
<name>A0A1R1XFP4_9FUNG</name>